<dbReference type="EMBL" id="JACRSY010000028">
    <property type="protein sequence ID" value="MBC8580791.1"/>
    <property type="molecule type" value="Genomic_DNA"/>
</dbReference>
<comment type="caution">
    <text evidence="1">The sequence shown here is derived from an EMBL/GenBank/DDBJ whole genome shotgun (WGS) entry which is preliminary data.</text>
</comment>
<accession>A0A926IFQ2</accession>
<evidence type="ECO:0000313" key="1">
    <source>
        <dbReference type="EMBL" id="MBC8580791.1"/>
    </source>
</evidence>
<gene>
    <name evidence="1" type="ORF">H8718_14820</name>
</gene>
<protein>
    <submittedName>
        <fullName evidence="1">DUF1847 domain-containing protein</fullName>
    </submittedName>
</protein>
<dbReference type="Pfam" id="PF08901">
    <property type="entry name" value="DUF1847"/>
    <property type="match status" value="1"/>
</dbReference>
<dbReference type="AlphaFoldDB" id="A0A926IFQ2"/>
<dbReference type="Proteomes" id="UP000655830">
    <property type="component" value="Unassembled WGS sequence"/>
</dbReference>
<evidence type="ECO:0000313" key="2">
    <source>
        <dbReference type="Proteomes" id="UP000655830"/>
    </source>
</evidence>
<organism evidence="1 2">
    <name type="scientific">Zhenhengia yiwuensis</name>
    <dbReference type="NCBI Taxonomy" id="2763666"/>
    <lineage>
        <taxon>Bacteria</taxon>
        <taxon>Bacillati</taxon>
        <taxon>Bacillota</taxon>
        <taxon>Clostridia</taxon>
        <taxon>Lachnospirales</taxon>
        <taxon>Lachnospiraceae</taxon>
        <taxon>Zhenhengia</taxon>
    </lineage>
</organism>
<dbReference type="InterPro" id="IPR014997">
    <property type="entry name" value="DUF1847"/>
</dbReference>
<proteinExistence type="predicted"/>
<name>A0A926IFQ2_9FIRM</name>
<sequence>MSICAKCPSRGCLEKNEEKMPKKLCPSRNIELQTKAKELHTGDNLTIALQSALVESEGNTNWTRVEETIQFAKKCGFKRIGLAFCTGLHEEAKTFVKILEHHGLEVVSVVCKNGAILKGFLGIDQPEKETYVKNDIMCNPIGQALLLNEAKTDLNILFGLCVGHDTLFIKHSEAPITIFAVKDRVLCHNPLGAIYQADGYYKKKLFK</sequence>
<dbReference type="RefSeq" id="WP_249333497.1">
    <property type="nucleotide sequence ID" value="NZ_JACRSY010000028.1"/>
</dbReference>
<dbReference type="SUPFAM" id="SSF51658">
    <property type="entry name" value="Xylose isomerase-like"/>
    <property type="match status" value="1"/>
</dbReference>
<keyword evidence="2" id="KW-1185">Reference proteome</keyword>
<dbReference type="InterPro" id="IPR036237">
    <property type="entry name" value="Xyl_isomerase-like_sf"/>
</dbReference>
<reference evidence="1" key="1">
    <citation type="submission" date="2020-08" db="EMBL/GenBank/DDBJ databases">
        <title>Genome public.</title>
        <authorList>
            <person name="Liu C."/>
            <person name="Sun Q."/>
        </authorList>
    </citation>
    <scope>NUCLEOTIDE SEQUENCE</scope>
    <source>
        <strain evidence="1">NSJ-12</strain>
    </source>
</reference>